<evidence type="ECO:0000256" key="7">
    <source>
        <dbReference type="ARBA" id="ARBA00022692"/>
    </source>
</evidence>
<dbReference type="Pfam" id="PF04973">
    <property type="entry name" value="NMN_transporter"/>
    <property type="match status" value="1"/>
</dbReference>
<dbReference type="NCBIfam" id="TIGR01528">
    <property type="entry name" value="NMN_trans_PnuC"/>
    <property type="match status" value="1"/>
</dbReference>
<feature type="transmembrane region" description="Helical" evidence="10">
    <location>
        <begin position="162"/>
        <end position="179"/>
    </location>
</feature>
<dbReference type="EMBL" id="WOFE01000001">
    <property type="protein sequence ID" value="MBM5570761.1"/>
    <property type="molecule type" value="Genomic_DNA"/>
</dbReference>
<evidence type="ECO:0000313" key="11">
    <source>
        <dbReference type="EMBL" id="MBM5570761.1"/>
    </source>
</evidence>
<feature type="transmembrane region" description="Helical" evidence="10">
    <location>
        <begin position="115"/>
        <end position="132"/>
    </location>
</feature>
<comment type="subcellular location">
    <subcellularLocation>
        <location evidence="2">Cell membrane</location>
        <topology evidence="2">Multi-pass membrane protein</topology>
    </subcellularLocation>
</comment>
<dbReference type="PANTHER" id="PTHR36122">
    <property type="entry name" value="NICOTINAMIDE RIBOSIDE TRANSPORTER PNUC"/>
    <property type="match status" value="1"/>
</dbReference>
<keyword evidence="6" id="KW-1003">Cell membrane</keyword>
<keyword evidence="8 10" id="KW-1133">Transmembrane helix</keyword>
<evidence type="ECO:0000256" key="9">
    <source>
        <dbReference type="ARBA" id="ARBA00023136"/>
    </source>
</evidence>
<evidence type="ECO:0000256" key="6">
    <source>
        <dbReference type="ARBA" id="ARBA00022475"/>
    </source>
</evidence>
<dbReference type="InterPro" id="IPR006419">
    <property type="entry name" value="NMN_transpt_PnuC"/>
</dbReference>
<accession>A0ABS2C9C3</accession>
<keyword evidence="9 10" id="KW-0472">Membrane</keyword>
<feature type="transmembrane region" description="Helical" evidence="10">
    <location>
        <begin position="139"/>
        <end position="156"/>
    </location>
</feature>
<comment type="caution">
    <text evidence="11">The sequence shown here is derived from an EMBL/GenBank/DDBJ whole genome shotgun (WGS) entry which is preliminary data.</text>
</comment>
<evidence type="ECO:0000256" key="8">
    <source>
        <dbReference type="ARBA" id="ARBA00022989"/>
    </source>
</evidence>
<evidence type="ECO:0000256" key="10">
    <source>
        <dbReference type="SAM" id="Phobius"/>
    </source>
</evidence>
<evidence type="ECO:0000256" key="3">
    <source>
        <dbReference type="ARBA" id="ARBA00006669"/>
    </source>
</evidence>
<evidence type="ECO:0000256" key="2">
    <source>
        <dbReference type="ARBA" id="ARBA00004651"/>
    </source>
</evidence>
<comment type="similarity">
    <text evidence="3">Belongs to the nicotinamide ribonucleoside (NR) uptake permease (TC 4.B.1) family.</text>
</comment>
<protein>
    <recommendedName>
        <fullName evidence="4">Nicotinamide riboside transporter PnuC</fullName>
    </recommendedName>
</protein>
<gene>
    <name evidence="11" type="ORF">GM173_04100</name>
</gene>
<keyword evidence="7 10" id="KW-0812">Transmembrane</keyword>
<comment type="function">
    <text evidence="1">Required for nicotinamide riboside transport across the inner membrane.</text>
</comment>
<dbReference type="RefSeq" id="WP_203570039.1">
    <property type="nucleotide sequence ID" value="NZ_WOFE01000001.1"/>
</dbReference>
<keyword evidence="5" id="KW-0813">Transport</keyword>
<evidence type="ECO:0000313" key="12">
    <source>
        <dbReference type="Proteomes" id="UP001195660"/>
    </source>
</evidence>
<feature type="transmembrane region" description="Helical" evidence="10">
    <location>
        <begin position="46"/>
        <end position="67"/>
    </location>
</feature>
<keyword evidence="12" id="KW-1185">Reference proteome</keyword>
<evidence type="ECO:0000256" key="1">
    <source>
        <dbReference type="ARBA" id="ARBA00002672"/>
    </source>
</evidence>
<reference evidence="11 12" key="1">
    <citation type="submission" date="2019-11" db="EMBL/GenBank/DDBJ databases">
        <title>Novel Deefgea species.</title>
        <authorList>
            <person name="Han J.-H."/>
        </authorList>
    </citation>
    <scope>NUCLEOTIDE SEQUENCE [LARGE SCALE GENOMIC DNA]</scope>
    <source>
        <strain evidence="11 12">LMG 24817</strain>
    </source>
</reference>
<organism evidence="11 12">
    <name type="scientific">Deefgea chitinilytica</name>
    <dbReference type="NCBI Taxonomy" id="570276"/>
    <lineage>
        <taxon>Bacteria</taxon>
        <taxon>Pseudomonadati</taxon>
        <taxon>Pseudomonadota</taxon>
        <taxon>Betaproteobacteria</taxon>
        <taxon>Neisseriales</taxon>
        <taxon>Chitinibacteraceae</taxon>
        <taxon>Deefgea</taxon>
    </lineage>
</organism>
<dbReference type="PANTHER" id="PTHR36122:SF2">
    <property type="entry name" value="NICOTINAMIDE RIBOSIDE TRANSPORTER PNUC"/>
    <property type="match status" value="1"/>
</dbReference>
<evidence type="ECO:0000256" key="5">
    <source>
        <dbReference type="ARBA" id="ARBA00022448"/>
    </source>
</evidence>
<evidence type="ECO:0000256" key="4">
    <source>
        <dbReference type="ARBA" id="ARBA00017522"/>
    </source>
</evidence>
<dbReference type="Proteomes" id="UP001195660">
    <property type="component" value="Unassembled WGS sequence"/>
</dbReference>
<name>A0ABS2C9C3_9NEIS</name>
<proteinExistence type="inferred from homology"/>
<sequence length="184" mass="20930">MSAVEVIGFALTLLAIGLATRGNILTWPLQIAASLLYVYLFFRVNLFGESALQLIYAVIAGYGWLNWRKLKTPNSTPPISSLSLKEGLVLNSIGVLLLICVAQLQVQFLPTDVPYLDSGVFIFGLLAQWMQAKKKIENWLYWIVLDFISAGIYWYKDLHLTALLYLILTCMAVWGWRQWRTIKL</sequence>
<feature type="transmembrane region" description="Helical" evidence="10">
    <location>
        <begin position="88"/>
        <end position="109"/>
    </location>
</feature>